<dbReference type="AlphaFoldDB" id="A0A0F9P4A9"/>
<accession>A0A0F9P4A9</accession>
<evidence type="ECO:0000313" key="1">
    <source>
        <dbReference type="EMBL" id="KKM88272.1"/>
    </source>
</evidence>
<organism evidence="1">
    <name type="scientific">marine sediment metagenome</name>
    <dbReference type="NCBI Taxonomy" id="412755"/>
    <lineage>
        <taxon>unclassified sequences</taxon>
        <taxon>metagenomes</taxon>
        <taxon>ecological metagenomes</taxon>
    </lineage>
</organism>
<comment type="caution">
    <text evidence="1">The sequence shown here is derived from an EMBL/GenBank/DDBJ whole genome shotgun (WGS) entry which is preliminary data.</text>
</comment>
<sequence length="67" mass="7900">MIKKINLMKLQKGVYIEKEERLQKEEIFSFFEIASEEDFTQLFFAPLAKAMGFENVKIKGHKKEKSS</sequence>
<name>A0A0F9P4A9_9ZZZZ</name>
<proteinExistence type="predicted"/>
<dbReference type="EMBL" id="LAZR01006981">
    <property type="protein sequence ID" value="KKM88272.1"/>
    <property type="molecule type" value="Genomic_DNA"/>
</dbReference>
<protein>
    <submittedName>
        <fullName evidence="1">Uncharacterized protein</fullName>
    </submittedName>
</protein>
<reference evidence="1" key="1">
    <citation type="journal article" date="2015" name="Nature">
        <title>Complex archaea that bridge the gap between prokaryotes and eukaryotes.</title>
        <authorList>
            <person name="Spang A."/>
            <person name="Saw J.H."/>
            <person name="Jorgensen S.L."/>
            <person name="Zaremba-Niedzwiedzka K."/>
            <person name="Martijn J."/>
            <person name="Lind A.E."/>
            <person name="van Eijk R."/>
            <person name="Schleper C."/>
            <person name="Guy L."/>
            <person name="Ettema T.J."/>
        </authorList>
    </citation>
    <scope>NUCLEOTIDE SEQUENCE</scope>
</reference>
<gene>
    <name evidence="1" type="ORF">LCGC14_1260360</name>
</gene>